<feature type="compositionally biased region" description="Low complexity" evidence="4">
    <location>
        <begin position="619"/>
        <end position="642"/>
    </location>
</feature>
<evidence type="ECO:0000256" key="3">
    <source>
        <dbReference type="ARBA" id="ARBA00022801"/>
    </source>
</evidence>
<dbReference type="Proteomes" id="UP001501725">
    <property type="component" value="Unassembled WGS sequence"/>
</dbReference>
<feature type="transmembrane region" description="Helical" evidence="5">
    <location>
        <begin position="6"/>
        <end position="25"/>
    </location>
</feature>
<dbReference type="CDD" id="cd02696">
    <property type="entry name" value="MurNAc-LAA"/>
    <property type="match status" value="1"/>
</dbReference>
<feature type="region of interest" description="Disordered" evidence="4">
    <location>
        <begin position="616"/>
        <end position="649"/>
    </location>
</feature>
<dbReference type="Gene3D" id="3.40.630.40">
    <property type="entry name" value="Zn-dependent exopeptidases"/>
    <property type="match status" value="1"/>
</dbReference>
<reference evidence="8" key="1">
    <citation type="journal article" date="2019" name="Int. J. Syst. Evol. Microbiol.">
        <title>The Global Catalogue of Microorganisms (GCM) 10K type strain sequencing project: providing services to taxonomists for standard genome sequencing and annotation.</title>
        <authorList>
            <consortium name="The Broad Institute Genomics Platform"/>
            <consortium name="The Broad Institute Genome Sequencing Center for Infectious Disease"/>
            <person name="Wu L."/>
            <person name="Ma J."/>
        </authorList>
    </citation>
    <scope>NUCLEOTIDE SEQUENCE [LARGE SCALE GENOMIC DNA]</scope>
    <source>
        <strain evidence="8">JCM 17919</strain>
    </source>
</reference>
<dbReference type="InterPro" id="IPR002508">
    <property type="entry name" value="MurNAc-LAA_cat"/>
</dbReference>
<dbReference type="Pfam" id="PF01520">
    <property type="entry name" value="Amidase_3"/>
    <property type="match status" value="1"/>
</dbReference>
<dbReference type="Pfam" id="PF05569">
    <property type="entry name" value="Peptidase_M56"/>
    <property type="match status" value="1"/>
</dbReference>
<evidence type="ECO:0000256" key="5">
    <source>
        <dbReference type="SAM" id="Phobius"/>
    </source>
</evidence>
<dbReference type="EC" id="3.5.1.28" evidence="2"/>
<evidence type="ECO:0000313" key="7">
    <source>
        <dbReference type="EMBL" id="GAA4342150.1"/>
    </source>
</evidence>
<feature type="transmembrane region" description="Helical" evidence="5">
    <location>
        <begin position="270"/>
        <end position="289"/>
    </location>
</feature>
<organism evidence="7 8">
    <name type="scientific">Flaviaesturariibacter amylovorans</name>
    <dbReference type="NCBI Taxonomy" id="1084520"/>
    <lineage>
        <taxon>Bacteria</taxon>
        <taxon>Pseudomonadati</taxon>
        <taxon>Bacteroidota</taxon>
        <taxon>Chitinophagia</taxon>
        <taxon>Chitinophagales</taxon>
        <taxon>Chitinophagaceae</taxon>
        <taxon>Flaviaestuariibacter</taxon>
    </lineage>
</organism>
<dbReference type="InterPro" id="IPR008756">
    <property type="entry name" value="Peptidase_M56"/>
</dbReference>
<evidence type="ECO:0000259" key="6">
    <source>
        <dbReference type="SMART" id="SM00646"/>
    </source>
</evidence>
<name>A0ABP8HP75_9BACT</name>
<feature type="transmembrane region" description="Helical" evidence="5">
    <location>
        <begin position="95"/>
        <end position="113"/>
    </location>
</feature>
<keyword evidence="5" id="KW-0812">Transmembrane</keyword>
<comment type="caution">
    <text evidence="7">The sequence shown here is derived from an EMBL/GenBank/DDBJ whole genome shotgun (WGS) entry which is preliminary data.</text>
</comment>
<keyword evidence="8" id="KW-1185">Reference proteome</keyword>
<dbReference type="PANTHER" id="PTHR30404">
    <property type="entry name" value="N-ACETYLMURAMOYL-L-ALANINE AMIDASE"/>
    <property type="match status" value="1"/>
</dbReference>
<gene>
    <name evidence="7" type="ORF">GCM10023184_41260</name>
</gene>
<evidence type="ECO:0000256" key="2">
    <source>
        <dbReference type="ARBA" id="ARBA00011901"/>
    </source>
</evidence>
<dbReference type="EMBL" id="BAABGY010000016">
    <property type="protein sequence ID" value="GAA4342150.1"/>
    <property type="molecule type" value="Genomic_DNA"/>
</dbReference>
<evidence type="ECO:0000313" key="8">
    <source>
        <dbReference type="Proteomes" id="UP001501725"/>
    </source>
</evidence>
<evidence type="ECO:0000256" key="1">
    <source>
        <dbReference type="ARBA" id="ARBA00001561"/>
    </source>
</evidence>
<proteinExistence type="predicted"/>
<dbReference type="PANTHER" id="PTHR30404:SF0">
    <property type="entry name" value="N-ACETYLMURAMOYL-L-ALANINE AMIDASE AMIC"/>
    <property type="match status" value="1"/>
</dbReference>
<feature type="domain" description="MurNAc-LAA" evidence="6">
    <location>
        <begin position="370"/>
        <end position="491"/>
    </location>
</feature>
<dbReference type="RefSeq" id="WP_345257826.1">
    <property type="nucleotide sequence ID" value="NZ_BAABGY010000016.1"/>
</dbReference>
<sequence>MNALLPYLLKSVLCAALLYAYYYAALRNRAFHQWNRFYLLLIVPLSLLLPLARIEWQRPQAVADGPVRLLEVVSGGNELMDAAELPGQAPFDWTLLLYCIYTIVGAVLLVRLARALWQLHRLSVRFPARPVEGIRFIEAPVPGTPFSFFRTIFWNPAIDPASGSGRQILQHELVHVREGHSFDKVFLQVTLVLCWFNPVFWLVRRELDLVHEFIADRKAVADGDASTLARLILQVASPQHYAGLANPFFHNAIKRRIHMLNNTQRARMQYAGRILALPLLALVGFAFALRSPSHAQAPIKGPDKKFVVVIDAGHGKNANGSWNGARGGELYEDQVALQMAQKIQAANSDPNLQIVLTRSSDAMVPLRERTGLAQQAGADLFISVHMAAVTDPASATATKKGGIEVYISGKDVVQAKESRLFGSIVKESLSTVYATAPQLITPQRGIWVVDQGICPAVLLELGYITNERDRNFFTNVANQEQVARAILSAIARYRNEREKSTGAAGIVPQQTSGMAFTPNTIHLKGAVSLEGEFPLIAVNGKLYRSKQELRNDLVQRFPGVRPADNLDLELEATTLTGAEAAAKYGKDATGGLMEIVMTETQLKKFLAQLLRAEGGETPAQATSGGDAPAAATPARTALRTQASASATTLDTVPAKKQTVALTARTYTAEELQQIPLQQ</sequence>
<keyword evidence="5" id="KW-1133">Transmembrane helix</keyword>
<dbReference type="SMART" id="SM00646">
    <property type="entry name" value="Ami_3"/>
    <property type="match status" value="1"/>
</dbReference>
<accession>A0ABP8HP75</accession>
<dbReference type="SUPFAM" id="SSF53187">
    <property type="entry name" value="Zn-dependent exopeptidases"/>
    <property type="match status" value="1"/>
</dbReference>
<dbReference type="InterPro" id="IPR050695">
    <property type="entry name" value="N-acetylmuramoyl_amidase_3"/>
</dbReference>
<feature type="transmembrane region" description="Helical" evidence="5">
    <location>
        <begin position="37"/>
        <end position="54"/>
    </location>
</feature>
<keyword evidence="5" id="KW-0472">Membrane</keyword>
<dbReference type="CDD" id="cd07341">
    <property type="entry name" value="M56_BlaR1_MecR1_like"/>
    <property type="match status" value="1"/>
</dbReference>
<comment type="catalytic activity">
    <reaction evidence="1">
        <text>Hydrolyzes the link between N-acetylmuramoyl residues and L-amino acid residues in certain cell-wall glycopeptides.</text>
        <dbReference type="EC" id="3.5.1.28"/>
    </reaction>
</comment>
<keyword evidence="3" id="KW-0378">Hydrolase</keyword>
<protein>
    <recommendedName>
        <fullName evidence="2">N-acetylmuramoyl-L-alanine amidase</fullName>
        <ecNumber evidence="2">3.5.1.28</ecNumber>
    </recommendedName>
</protein>
<evidence type="ECO:0000256" key="4">
    <source>
        <dbReference type="SAM" id="MobiDB-lite"/>
    </source>
</evidence>